<keyword evidence="16" id="KW-1185">Reference proteome</keyword>
<feature type="domain" description="Ribosomal RNA small subunit methyltransferase E PUA-like" evidence="14">
    <location>
        <begin position="16"/>
        <end position="61"/>
    </location>
</feature>
<dbReference type="Gene3D" id="3.40.1280.10">
    <property type="match status" value="1"/>
</dbReference>
<dbReference type="NCBIfam" id="NF008692">
    <property type="entry name" value="PRK11713.1-5"/>
    <property type="match status" value="1"/>
</dbReference>
<dbReference type="InterPro" id="IPR029026">
    <property type="entry name" value="tRNA_m1G_MTases_N"/>
</dbReference>
<organism evidence="15 16">
    <name type="scientific">Selenomonas timonae</name>
    <dbReference type="NCBI Taxonomy" id="2754044"/>
    <lineage>
        <taxon>Bacteria</taxon>
        <taxon>Bacillati</taxon>
        <taxon>Bacillota</taxon>
        <taxon>Negativicutes</taxon>
        <taxon>Selenomonadales</taxon>
        <taxon>Selenomonadaceae</taxon>
        <taxon>Selenomonas</taxon>
    </lineage>
</organism>
<evidence type="ECO:0000256" key="4">
    <source>
        <dbReference type="ARBA" id="ARBA00013673"/>
    </source>
</evidence>
<dbReference type="RefSeq" id="WP_185979654.1">
    <property type="nucleotide sequence ID" value="NZ_CP060204.1"/>
</dbReference>
<evidence type="ECO:0000256" key="5">
    <source>
        <dbReference type="ARBA" id="ARBA00022490"/>
    </source>
</evidence>
<dbReference type="Pfam" id="PF04452">
    <property type="entry name" value="Methyltrans_RNA"/>
    <property type="match status" value="1"/>
</dbReference>
<dbReference type="EMBL" id="CP060204">
    <property type="protein sequence ID" value="QNH53442.1"/>
    <property type="molecule type" value="Genomic_DNA"/>
</dbReference>
<evidence type="ECO:0000259" key="13">
    <source>
        <dbReference type="Pfam" id="PF04452"/>
    </source>
</evidence>
<evidence type="ECO:0000256" key="6">
    <source>
        <dbReference type="ARBA" id="ARBA00022552"/>
    </source>
</evidence>
<evidence type="ECO:0000313" key="15">
    <source>
        <dbReference type="EMBL" id="QNH53442.1"/>
    </source>
</evidence>
<dbReference type="CDD" id="cd18084">
    <property type="entry name" value="RsmE-like"/>
    <property type="match status" value="1"/>
</dbReference>
<feature type="domain" description="Ribosomal RNA small subunit methyltransferase E methyltransferase" evidence="13">
    <location>
        <begin position="72"/>
        <end position="240"/>
    </location>
</feature>
<dbReference type="InterPro" id="IPR046887">
    <property type="entry name" value="RsmE_PUA-like"/>
</dbReference>
<accession>A0A7G7VH49</accession>
<dbReference type="InterPro" id="IPR015947">
    <property type="entry name" value="PUA-like_sf"/>
</dbReference>
<dbReference type="KEGG" id="stim:H1B31_05840"/>
<dbReference type="InterPro" id="IPR046886">
    <property type="entry name" value="RsmE_MTase_dom"/>
</dbReference>
<dbReference type="PANTHER" id="PTHR30027">
    <property type="entry name" value="RIBOSOMAL RNA SMALL SUBUNIT METHYLTRANSFERASE E"/>
    <property type="match status" value="1"/>
</dbReference>
<dbReference type="GO" id="GO:0070475">
    <property type="term" value="P:rRNA base methylation"/>
    <property type="evidence" value="ECO:0007669"/>
    <property type="project" value="TreeGrafter"/>
</dbReference>
<dbReference type="GO" id="GO:0070042">
    <property type="term" value="F:rRNA (uridine-N3-)-methyltransferase activity"/>
    <property type="evidence" value="ECO:0007669"/>
    <property type="project" value="TreeGrafter"/>
</dbReference>
<dbReference type="Proteomes" id="UP000515480">
    <property type="component" value="Chromosome"/>
</dbReference>
<reference evidence="15 16" key="1">
    <citation type="submission" date="2020-07" db="EMBL/GenBank/DDBJ databases">
        <title>Complete genome and description of Selenomonas timonensis sp. nov., a new bacterium isolated from a gingivitis subject.</title>
        <authorList>
            <person name="Antezack A."/>
        </authorList>
    </citation>
    <scope>NUCLEOTIDE SEQUENCE [LARGE SCALE GENOMIC DNA]</scope>
    <source>
        <strain evidence="15 16">Marseille-Q3039</strain>
    </source>
</reference>
<evidence type="ECO:0000259" key="14">
    <source>
        <dbReference type="Pfam" id="PF20260"/>
    </source>
</evidence>
<dbReference type="PIRSF" id="PIRSF015601">
    <property type="entry name" value="MTase_slr0722"/>
    <property type="match status" value="1"/>
</dbReference>
<dbReference type="SUPFAM" id="SSF88697">
    <property type="entry name" value="PUA domain-like"/>
    <property type="match status" value="1"/>
</dbReference>
<comment type="similarity">
    <text evidence="2 12">Belongs to the RNA methyltransferase RsmE family.</text>
</comment>
<comment type="catalytic activity">
    <reaction evidence="11 12">
        <text>uridine(1498) in 16S rRNA + S-adenosyl-L-methionine = N(3)-methyluridine(1498) in 16S rRNA + S-adenosyl-L-homocysteine + H(+)</text>
        <dbReference type="Rhea" id="RHEA:42920"/>
        <dbReference type="Rhea" id="RHEA-COMP:10283"/>
        <dbReference type="Rhea" id="RHEA-COMP:10284"/>
        <dbReference type="ChEBI" id="CHEBI:15378"/>
        <dbReference type="ChEBI" id="CHEBI:57856"/>
        <dbReference type="ChEBI" id="CHEBI:59789"/>
        <dbReference type="ChEBI" id="CHEBI:65315"/>
        <dbReference type="ChEBI" id="CHEBI:74502"/>
        <dbReference type="EC" id="2.1.1.193"/>
    </reaction>
</comment>
<dbReference type="AlphaFoldDB" id="A0A7G7VH49"/>
<dbReference type="InterPro" id="IPR029028">
    <property type="entry name" value="Alpha/beta_knot_MTases"/>
</dbReference>
<evidence type="ECO:0000256" key="11">
    <source>
        <dbReference type="ARBA" id="ARBA00047944"/>
    </source>
</evidence>
<comment type="function">
    <text evidence="10 12">Specifically methylates the N3 position of the uracil ring of uridine 1498 (m3U1498) in 16S rRNA. Acts on the fully assembled 30S ribosomal subunit.</text>
</comment>
<keyword evidence="8 12" id="KW-0808">Transferase</keyword>
<dbReference type="PANTHER" id="PTHR30027:SF3">
    <property type="entry name" value="16S RRNA (URACIL(1498)-N(3))-METHYLTRANSFERASE"/>
    <property type="match status" value="1"/>
</dbReference>
<sequence>MRRLFYAGTLAEEIMITGDDAHHLARVMRAQIGDEVMVADADGRVARMAVASIASDSVCLNLVEYLPQEEGSPAEVILVQALLKGEKMDFVVQKAVELGATAFYPVITEHVVVRYDAKKAAAKAARWQKIADEAAKQCGRRVLMSVAEVAPLSSLLQNADLFAASDAAVIFCYEGEEEQSMRTALRALTARRIVLIIGAEGGFSPAESEAIRASGAVSVSLGRLILRAETAALTALSVTQYELGNFDL</sequence>
<evidence type="ECO:0000256" key="7">
    <source>
        <dbReference type="ARBA" id="ARBA00022603"/>
    </source>
</evidence>
<dbReference type="InterPro" id="IPR006700">
    <property type="entry name" value="RsmE"/>
</dbReference>
<evidence type="ECO:0000256" key="3">
    <source>
        <dbReference type="ARBA" id="ARBA00012328"/>
    </source>
</evidence>
<evidence type="ECO:0000256" key="9">
    <source>
        <dbReference type="ARBA" id="ARBA00022691"/>
    </source>
</evidence>
<evidence type="ECO:0000313" key="16">
    <source>
        <dbReference type="Proteomes" id="UP000515480"/>
    </source>
</evidence>
<gene>
    <name evidence="15" type="ORF">H1B31_05840</name>
</gene>
<protein>
    <recommendedName>
        <fullName evidence="4 12">Ribosomal RNA small subunit methyltransferase E</fullName>
        <ecNumber evidence="3 12">2.1.1.193</ecNumber>
    </recommendedName>
</protein>
<dbReference type="Pfam" id="PF20260">
    <property type="entry name" value="PUA_4"/>
    <property type="match status" value="1"/>
</dbReference>
<dbReference type="NCBIfam" id="TIGR00046">
    <property type="entry name" value="RsmE family RNA methyltransferase"/>
    <property type="match status" value="1"/>
</dbReference>
<evidence type="ECO:0000256" key="10">
    <source>
        <dbReference type="ARBA" id="ARBA00025699"/>
    </source>
</evidence>
<evidence type="ECO:0000256" key="12">
    <source>
        <dbReference type="PIRNR" id="PIRNR015601"/>
    </source>
</evidence>
<dbReference type="GO" id="GO:0005737">
    <property type="term" value="C:cytoplasm"/>
    <property type="evidence" value="ECO:0007669"/>
    <property type="project" value="UniProtKB-SubCell"/>
</dbReference>
<keyword evidence="5 12" id="KW-0963">Cytoplasm</keyword>
<keyword evidence="7 12" id="KW-0489">Methyltransferase</keyword>
<dbReference type="SUPFAM" id="SSF75217">
    <property type="entry name" value="alpha/beta knot"/>
    <property type="match status" value="1"/>
</dbReference>
<evidence type="ECO:0000256" key="1">
    <source>
        <dbReference type="ARBA" id="ARBA00004496"/>
    </source>
</evidence>
<comment type="subcellular location">
    <subcellularLocation>
        <location evidence="1 12">Cytoplasm</location>
    </subcellularLocation>
</comment>
<proteinExistence type="inferred from homology"/>
<evidence type="ECO:0000256" key="8">
    <source>
        <dbReference type="ARBA" id="ARBA00022679"/>
    </source>
</evidence>
<dbReference type="EC" id="2.1.1.193" evidence="3 12"/>
<keyword evidence="9 12" id="KW-0949">S-adenosyl-L-methionine</keyword>
<name>A0A7G7VH49_9FIRM</name>
<keyword evidence="6 12" id="KW-0698">rRNA processing</keyword>
<evidence type="ECO:0000256" key="2">
    <source>
        <dbReference type="ARBA" id="ARBA00005528"/>
    </source>
</evidence>